<protein>
    <submittedName>
        <fullName evidence="1">SlyX protein</fullName>
    </submittedName>
</protein>
<gene>
    <name evidence="1" type="ORF">GR170_24695</name>
</gene>
<dbReference type="InterPro" id="IPR007236">
    <property type="entry name" value="SlyX"/>
</dbReference>
<reference evidence="1 2" key="1">
    <citation type="submission" date="2019-12" db="EMBL/GenBank/DDBJ databases">
        <authorList>
            <person name="Li M."/>
        </authorList>
    </citation>
    <scope>NUCLEOTIDE SEQUENCE [LARGE SCALE GENOMIC DNA]</scope>
    <source>
        <strain evidence="1 2">GBMRC 2024</strain>
    </source>
</reference>
<sequence length="67" mass="7497">MSDTSALEEQIAHLTRTVEDLSDTVAKQATEIALLTRRVQLLMEREAHREADAGSGIYMGDEKPPHY</sequence>
<name>A0A6L7GCS8_9RHOB</name>
<dbReference type="AlphaFoldDB" id="A0A6L7GCS8"/>
<evidence type="ECO:0000313" key="1">
    <source>
        <dbReference type="EMBL" id="MXN21030.1"/>
    </source>
</evidence>
<keyword evidence="2" id="KW-1185">Reference proteome</keyword>
<proteinExistence type="predicted"/>
<comment type="caution">
    <text evidence="1">The sequence shown here is derived from an EMBL/GenBank/DDBJ whole genome shotgun (WGS) entry which is preliminary data.</text>
</comment>
<dbReference type="RefSeq" id="WP_160897147.1">
    <property type="nucleotide sequence ID" value="NZ_WUMU01000042.1"/>
</dbReference>
<dbReference type="EMBL" id="WUMU01000042">
    <property type="protein sequence ID" value="MXN21030.1"/>
    <property type="molecule type" value="Genomic_DNA"/>
</dbReference>
<organism evidence="1 2">
    <name type="scientific">Pseudooceanicola albus</name>
    <dbReference type="NCBI Taxonomy" id="2692189"/>
    <lineage>
        <taxon>Bacteria</taxon>
        <taxon>Pseudomonadati</taxon>
        <taxon>Pseudomonadota</taxon>
        <taxon>Alphaproteobacteria</taxon>
        <taxon>Rhodobacterales</taxon>
        <taxon>Paracoccaceae</taxon>
        <taxon>Pseudooceanicola</taxon>
    </lineage>
</organism>
<dbReference type="Proteomes" id="UP000477911">
    <property type="component" value="Unassembled WGS sequence"/>
</dbReference>
<dbReference type="Pfam" id="PF04102">
    <property type="entry name" value="SlyX"/>
    <property type="match status" value="1"/>
</dbReference>
<accession>A0A6L7GCS8</accession>
<evidence type="ECO:0000313" key="2">
    <source>
        <dbReference type="Proteomes" id="UP000477911"/>
    </source>
</evidence>